<comment type="caution">
    <text evidence="1">The sequence shown here is derived from an EMBL/GenBank/DDBJ whole genome shotgun (WGS) entry which is preliminary data.</text>
</comment>
<evidence type="ECO:0000313" key="1">
    <source>
        <dbReference type="EMBL" id="KAJ3545957.1"/>
    </source>
</evidence>
<dbReference type="EMBL" id="JANRMS010000131">
    <property type="protein sequence ID" value="KAJ3545957.1"/>
    <property type="molecule type" value="Genomic_DNA"/>
</dbReference>
<proteinExistence type="predicted"/>
<sequence>MNNRRSEVTMVDFLPDPAPTEKSPPLQNEKHSEKPLDMLSALEGFPSQIHRFTTPKRDWAFPSSRRFRQWNKRSLARTNPGCTESSAAVIVESQSPVATDCESHNALSGNGKPGVENGESKETLNNPFRRAVQIPGCSPPTFVYPHGSGVIDAEFDERYREVINMFRHNTKEHPRLTDNLQYIDYALRLCGTSPKDSHPSILVFCRHSEFKDLKGLLTSKELKYQYCLRRPVRKYPWSGSQTSSIDNDQRPFFNLYFWRQRRPRTLYWGQGPVRIHSTPNMPSSRLDSHPYMTTGLTMSGSIVEIPNSERSFSTVGCVIRIGSDFYAITSMHAFELLEPTKELEREEVPDNQLIDGSSTNTFVKEAVEPLVYGGESHHGSDTDHLDAMPEDGDYFIDDVTYESLSEDEEGSSDLAESGLIFANNFYGDHNKTSSQAGEFKDMFALFPTSQELGRSGELDLDWALIKLVDPQDWRPNAFIHPSFPSNPVYLTKVAESQPTQETPVFIVTREAILQSGFLQPGTSLLGGINGISPSALWTVVLSEQSSLKRGDSGSIVVDATTSTIYGHVVGSNPIGEVYISPYAAILEQIQHRFPESEIAIPDPTVTLANLISYIQSVREEDDSTSVEYLYDAHRAAITGSNKAERVSPQVLRPHSPGHYAEDFSSADIACYHCKQSGHEPDCCPLSCTAEAKKCSYCHAFEHVQVDCPALQLGGTDTSNRSYECGQPGHISRECPNECYACGKSGHSSRDCTATNSGTLGSSQQWTDQLDAKVQSHQSSILTASQPQTTQELPDPENLHDRPRTPVFLEPLFNFGGVTVTARNVSPIPLPPGKHREMAPVPLGSDPRLPYPRRRPPSMGDSKMHGQSGSGIPLTVVTPPRGHSGTLQTLGRVKKRQAKNRQARSVIVGDALNEHTNCFGQEVPPMLKSSCPEEERCIFESHWQHRHKKGQERWESIQNDFADRFHKSPGKEMLQMKFKRGRSKYLDWLPKDEELLREAWMRVEKSRYQTILETFIEMGGSQNMRLNASDVEAKVVNDLMLEEGAYTGAFEGDKTRLRSNLVLPWKQVNAGGRGATESDLEAFGETMSIDSYNAQLDEIIGRDDGHQTIKRDADTSSGQKSIQNDIMDTHLRDRQNKAEPDDAITTGWSQWQEGAGEFSWYSGGEQDHIGVDWSLYGGTK</sequence>
<evidence type="ECO:0000313" key="2">
    <source>
        <dbReference type="Proteomes" id="UP001148629"/>
    </source>
</evidence>
<keyword evidence="2" id="KW-1185">Reference proteome</keyword>
<name>A0ACC1ST38_9HYPO</name>
<dbReference type="Proteomes" id="UP001148629">
    <property type="component" value="Unassembled WGS sequence"/>
</dbReference>
<accession>A0ACC1ST38</accession>
<reference evidence="1" key="1">
    <citation type="submission" date="2022-08" db="EMBL/GenBank/DDBJ databases">
        <title>Genome Sequence of Fusarium decemcellulare.</title>
        <authorList>
            <person name="Buettner E."/>
        </authorList>
    </citation>
    <scope>NUCLEOTIDE SEQUENCE</scope>
    <source>
        <strain evidence="1">Babe19</strain>
    </source>
</reference>
<protein>
    <submittedName>
        <fullName evidence="1">Uncharacterized protein</fullName>
    </submittedName>
</protein>
<organism evidence="1 2">
    <name type="scientific">Fusarium decemcellulare</name>
    <dbReference type="NCBI Taxonomy" id="57161"/>
    <lineage>
        <taxon>Eukaryota</taxon>
        <taxon>Fungi</taxon>
        <taxon>Dikarya</taxon>
        <taxon>Ascomycota</taxon>
        <taxon>Pezizomycotina</taxon>
        <taxon>Sordariomycetes</taxon>
        <taxon>Hypocreomycetidae</taxon>
        <taxon>Hypocreales</taxon>
        <taxon>Nectriaceae</taxon>
        <taxon>Fusarium</taxon>
        <taxon>Fusarium decemcellulare species complex</taxon>
    </lineage>
</organism>
<gene>
    <name evidence="1" type="ORF">NM208_g2256</name>
</gene>